<evidence type="ECO:0000256" key="1">
    <source>
        <dbReference type="SAM" id="MobiDB-lite"/>
    </source>
</evidence>
<comment type="caution">
    <text evidence="2">The sequence shown here is derived from an EMBL/GenBank/DDBJ whole genome shotgun (WGS) entry which is preliminary data.</text>
</comment>
<protein>
    <submittedName>
        <fullName evidence="2">Uncharacterized protein</fullName>
    </submittedName>
</protein>
<organism evidence="2 3">
    <name type="scientific">Streptomyces siamensis</name>
    <dbReference type="NCBI Taxonomy" id="1274986"/>
    <lineage>
        <taxon>Bacteria</taxon>
        <taxon>Bacillati</taxon>
        <taxon>Actinomycetota</taxon>
        <taxon>Actinomycetes</taxon>
        <taxon>Kitasatosporales</taxon>
        <taxon>Streptomycetaceae</taxon>
        <taxon>Streptomyces</taxon>
    </lineage>
</organism>
<evidence type="ECO:0000313" key="2">
    <source>
        <dbReference type="EMBL" id="GAA5022775.1"/>
    </source>
</evidence>
<feature type="region of interest" description="Disordered" evidence="1">
    <location>
        <begin position="1"/>
        <end position="26"/>
    </location>
</feature>
<sequence>MSAHSPFRPLGHGEHPPLPGHFGLPPDGLKAILEPVAQAFGRHFAVVEKTIEDRREEDFVSVTLGDGLEDQVRLDAFEKHSLFHRVTDETP</sequence>
<reference evidence="3" key="1">
    <citation type="journal article" date="2019" name="Int. J. Syst. Evol. Microbiol.">
        <title>The Global Catalogue of Microorganisms (GCM) 10K type strain sequencing project: providing services to taxonomists for standard genome sequencing and annotation.</title>
        <authorList>
            <consortium name="The Broad Institute Genomics Platform"/>
            <consortium name="The Broad Institute Genome Sequencing Center for Infectious Disease"/>
            <person name="Wu L."/>
            <person name="Ma J."/>
        </authorList>
    </citation>
    <scope>NUCLEOTIDE SEQUENCE [LARGE SCALE GENOMIC DNA]</scope>
    <source>
        <strain evidence="3">JCM 18409</strain>
    </source>
</reference>
<keyword evidence="3" id="KW-1185">Reference proteome</keyword>
<dbReference type="EMBL" id="BAABKB010000023">
    <property type="protein sequence ID" value="GAA5022775.1"/>
    <property type="molecule type" value="Genomic_DNA"/>
</dbReference>
<name>A0ABP9J7Q7_9ACTN</name>
<proteinExistence type="predicted"/>
<accession>A0ABP9J7Q7</accession>
<dbReference type="Proteomes" id="UP001501759">
    <property type="component" value="Unassembled WGS sequence"/>
</dbReference>
<evidence type="ECO:0000313" key="3">
    <source>
        <dbReference type="Proteomes" id="UP001501759"/>
    </source>
</evidence>
<gene>
    <name evidence="2" type="ORF">GCM10023335_54940</name>
</gene>